<dbReference type="InterPro" id="IPR044668">
    <property type="entry name" value="PuuD-like"/>
</dbReference>
<dbReference type="InterPro" id="IPR011697">
    <property type="entry name" value="Peptidase_C26"/>
</dbReference>
<accession>A0ABP7N634</accession>
<dbReference type="PANTHER" id="PTHR43235:SF1">
    <property type="entry name" value="GLUTAMINE AMIDOTRANSFERASE PB2B2.05-RELATED"/>
    <property type="match status" value="1"/>
</dbReference>
<dbReference type="GO" id="GO:0016787">
    <property type="term" value="F:hydrolase activity"/>
    <property type="evidence" value="ECO:0007669"/>
    <property type="project" value="UniProtKB-KW"/>
</dbReference>
<dbReference type="Gene3D" id="3.40.50.880">
    <property type="match status" value="1"/>
</dbReference>
<keyword evidence="1" id="KW-0378">Hydrolase</keyword>
<dbReference type="InterPro" id="IPR029062">
    <property type="entry name" value="Class_I_gatase-like"/>
</dbReference>
<protein>
    <submittedName>
        <fullName evidence="1">Gamma-glutamyl-gamma-aminobutyrate hydrolase family protein</fullName>
    </submittedName>
</protein>
<dbReference type="Pfam" id="PF07722">
    <property type="entry name" value="Peptidase_C26"/>
    <property type="match status" value="1"/>
</dbReference>
<evidence type="ECO:0000313" key="1">
    <source>
        <dbReference type="EMBL" id="GAA3936295.1"/>
    </source>
</evidence>
<dbReference type="RefSeq" id="WP_344818742.1">
    <property type="nucleotide sequence ID" value="NZ_BAABCP010000001.1"/>
</dbReference>
<organism evidence="1 2">
    <name type="scientific">Microbacterium soli</name>
    <dbReference type="NCBI Taxonomy" id="446075"/>
    <lineage>
        <taxon>Bacteria</taxon>
        <taxon>Bacillati</taxon>
        <taxon>Actinomycetota</taxon>
        <taxon>Actinomycetes</taxon>
        <taxon>Micrococcales</taxon>
        <taxon>Microbacteriaceae</taxon>
        <taxon>Microbacterium</taxon>
    </lineage>
</organism>
<dbReference type="PROSITE" id="PS51273">
    <property type="entry name" value="GATASE_TYPE_1"/>
    <property type="match status" value="1"/>
</dbReference>
<sequence length="263" mass="27623">MPAGVGDPGEPSAAPRPLIGICAAYERASWSFWDMEAALVASTYLEHLAHGEAVPLAFIPSEQTIAEADDLVGRIDGLLLLGGADVDPAHYGAEPEPELEATVPLRDRSEIALVQAAVRRQIPVLGICRGLHVMNVATGGTLHQHIGEHADSTHRKAPGHLDETTAHEVEVMAGSRLGAAIGAGVQEVNSHHHQAVDRLGDGARVTAISPGDGLAEAVEWDSPVFTLGVQWHPEAAQLGGIIHQFIEECRTARAACPAAAAQH</sequence>
<keyword evidence="2" id="KW-1185">Reference proteome</keyword>
<evidence type="ECO:0000313" key="2">
    <source>
        <dbReference type="Proteomes" id="UP001501591"/>
    </source>
</evidence>
<dbReference type="EMBL" id="BAABCP010000001">
    <property type="protein sequence ID" value="GAA3936295.1"/>
    <property type="molecule type" value="Genomic_DNA"/>
</dbReference>
<dbReference type="CDD" id="cd01745">
    <property type="entry name" value="GATase1_2"/>
    <property type="match status" value="1"/>
</dbReference>
<name>A0ABP7N634_9MICO</name>
<gene>
    <name evidence="1" type="ORF">GCM10022383_13280</name>
</gene>
<dbReference type="PANTHER" id="PTHR43235">
    <property type="entry name" value="GLUTAMINE AMIDOTRANSFERASE PB2B2.05-RELATED"/>
    <property type="match status" value="1"/>
</dbReference>
<proteinExistence type="predicted"/>
<reference evidence="2" key="1">
    <citation type="journal article" date="2019" name="Int. J. Syst. Evol. Microbiol.">
        <title>The Global Catalogue of Microorganisms (GCM) 10K type strain sequencing project: providing services to taxonomists for standard genome sequencing and annotation.</title>
        <authorList>
            <consortium name="The Broad Institute Genomics Platform"/>
            <consortium name="The Broad Institute Genome Sequencing Center for Infectious Disease"/>
            <person name="Wu L."/>
            <person name="Ma J."/>
        </authorList>
    </citation>
    <scope>NUCLEOTIDE SEQUENCE [LARGE SCALE GENOMIC DNA]</scope>
    <source>
        <strain evidence="2">JCM 17024</strain>
    </source>
</reference>
<comment type="caution">
    <text evidence="1">The sequence shown here is derived from an EMBL/GenBank/DDBJ whole genome shotgun (WGS) entry which is preliminary data.</text>
</comment>
<dbReference type="Proteomes" id="UP001501591">
    <property type="component" value="Unassembled WGS sequence"/>
</dbReference>
<dbReference type="SUPFAM" id="SSF52317">
    <property type="entry name" value="Class I glutamine amidotransferase-like"/>
    <property type="match status" value="1"/>
</dbReference>